<dbReference type="AlphaFoldDB" id="A0A5N5RI53"/>
<gene>
    <name evidence="2" type="ORF">EHS19_06820</name>
</gene>
<sequence length="295" mass="31524">MTERHIQAAIASNIGLRRKNNQDSGMAENGVYLVCDGMGGGVGGQRASASAVARLRDLAAMPFRSRADIENVLAQAQHDVLAIGDELHGVSGTTVTGMISPHALTEGAEREPGMWYVINIGDSRTYHLDRDENGAWDASTISHVTKDHSKRQEAIDSGTMLPEVAEATIPRNIITQCIGDPEGIRPDFYAVEPDGRFIICSDGLHGEVDDDTIASIAAANREPQDAVDALIAAALDAGGTDNVTVIVADITNEDDSTLLPWHASKLAEGEDLESVSDETLDALRIQTTFDHAQEQ</sequence>
<dbReference type="OrthoDB" id="9801841at2"/>
<feature type="domain" description="PPM-type phosphatase" evidence="1">
    <location>
        <begin position="7"/>
        <end position="250"/>
    </location>
</feature>
<reference evidence="2 3" key="1">
    <citation type="journal article" date="2019" name="Int. J. Syst. Evol. Microbiol.">
        <title>Bifidobacterium jacchi sp. nov., isolated from the faeces of a baby common marmoset (Callithrix jacchus).</title>
        <authorList>
            <person name="Modesto M."/>
            <person name="Watanabe K."/>
            <person name="Arita M."/>
            <person name="Satti M."/>
            <person name="Oki K."/>
            <person name="Sciavilla P."/>
            <person name="Patavino C."/>
            <person name="Camma C."/>
            <person name="Michelini S."/>
            <person name="Sgorbati B."/>
            <person name="Mattarelli P."/>
        </authorList>
    </citation>
    <scope>NUCLEOTIDE SEQUENCE [LARGE SCALE GENOMIC DNA]</scope>
    <source>
        <strain evidence="2 3">MRM 9.3</strain>
    </source>
</reference>
<dbReference type="SMART" id="SM00332">
    <property type="entry name" value="PP2Cc"/>
    <property type="match status" value="1"/>
</dbReference>
<evidence type="ECO:0000313" key="2">
    <source>
        <dbReference type="EMBL" id="KAB5606620.1"/>
    </source>
</evidence>
<evidence type="ECO:0000259" key="1">
    <source>
        <dbReference type="PROSITE" id="PS51746"/>
    </source>
</evidence>
<evidence type="ECO:0000313" key="3">
    <source>
        <dbReference type="Proteomes" id="UP000326336"/>
    </source>
</evidence>
<organism evidence="2 3">
    <name type="scientific">Bifidobacterium jacchi</name>
    <dbReference type="NCBI Taxonomy" id="2490545"/>
    <lineage>
        <taxon>Bacteria</taxon>
        <taxon>Bacillati</taxon>
        <taxon>Actinomycetota</taxon>
        <taxon>Actinomycetes</taxon>
        <taxon>Bifidobacteriales</taxon>
        <taxon>Bifidobacteriaceae</taxon>
        <taxon>Bifidobacterium</taxon>
    </lineage>
</organism>
<dbReference type="Gene3D" id="3.60.40.10">
    <property type="entry name" value="PPM-type phosphatase domain"/>
    <property type="match status" value="1"/>
</dbReference>
<dbReference type="EMBL" id="RQSP01000022">
    <property type="protein sequence ID" value="KAB5606620.1"/>
    <property type="molecule type" value="Genomic_DNA"/>
</dbReference>
<comment type="caution">
    <text evidence="2">The sequence shown here is derived from an EMBL/GenBank/DDBJ whole genome shotgun (WGS) entry which is preliminary data.</text>
</comment>
<name>A0A5N5RI53_9BIFI</name>
<dbReference type="InterPro" id="IPR036457">
    <property type="entry name" value="PPM-type-like_dom_sf"/>
</dbReference>
<proteinExistence type="predicted"/>
<dbReference type="Proteomes" id="UP000326336">
    <property type="component" value="Unassembled WGS sequence"/>
</dbReference>
<protein>
    <submittedName>
        <fullName evidence="2">Serine/threonine-protein phosphatase</fullName>
    </submittedName>
</protein>
<dbReference type="SMART" id="SM00331">
    <property type="entry name" value="PP2C_SIG"/>
    <property type="match status" value="1"/>
</dbReference>
<accession>A0A5N5RI53</accession>
<keyword evidence="3" id="KW-1185">Reference proteome</keyword>
<dbReference type="PROSITE" id="PS51746">
    <property type="entry name" value="PPM_2"/>
    <property type="match status" value="1"/>
</dbReference>
<dbReference type="RefSeq" id="WP_151917027.1">
    <property type="nucleotide sequence ID" value="NZ_RQSP01000022.1"/>
</dbReference>
<dbReference type="InterPro" id="IPR001932">
    <property type="entry name" value="PPM-type_phosphatase-like_dom"/>
</dbReference>
<dbReference type="SUPFAM" id="SSF81606">
    <property type="entry name" value="PP2C-like"/>
    <property type="match status" value="1"/>
</dbReference>